<keyword evidence="5 8" id="KW-0418">Kinase</keyword>
<dbReference type="InterPro" id="IPR036830">
    <property type="entry name" value="PP_kinase_middle_dom_sf"/>
</dbReference>
<evidence type="ECO:0000259" key="11">
    <source>
        <dbReference type="Pfam" id="PF13089"/>
    </source>
</evidence>
<evidence type="ECO:0000313" key="15">
    <source>
        <dbReference type="Proteomes" id="UP000612362"/>
    </source>
</evidence>
<comment type="catalytic activity">
    <reaction evidence="8 9">
        <text>[phosphate](n) + ATP = [phosphate](n+1) + ADP</text>
        <dbReference type="Rhea" id="RHEA:19573"/>
        <dbReference type="Rhea" id="RHEA-COMP:9859"/>
        <dbReference type="Rhea" id="RHEA-COMP:14280"/>
        <dbReference type="ChEBI" id="CHEBI:16838"/>
        <dbReference type="ChEBI" id="CHEBI:30616"/>
        <dbReference type="ChEBI" id="CHEBI:456216"/>
        <dbReference type="EC" id="2.7.4.1"/>
    </reaction>
</comment>
<comment type="similarity">
    <text evidence="8 9">Belongs to the polyphosphate kinase 1 (PPK1) family.</text>
</comment>
<dbReference type="Gene3D" id="3.30.1840.10">
    <property type="entry name" value="Polyphosphate kinase middle domain"/>
    <property type="match status" value="1"/>
</dbReference>
<dbReference type="EMBL" id="BNJF01000001">
    <property type="protein sequence ID" value="GHO44170.1"/>
    <property type="molecule type" value="Genomic_DNA"/>
</dbReference>
<feature type="binding site" evidence="8">
    <location>
        <position position="391"/>
    </location>
    <ligand>
        <name>Mg(2+)</name>
        <dbReference type="ChEBI" id="CHEBI:18420"/>
    </ligand>
</feature>
<evidence type="ECO:0000256" key="8">
    <source>
        <dbReference type="HAMAP-Rule" id="MF_00347"/>
    </source>
</evidence>
<dbReference type="GO" id="GO:0046872">
    <property type="term" value="F:metal ion binding"/>
    <property type="evidence" value="ECO:0007669"/>
    <property type="project" value="UniProtKB-KW"/>
</dbReference>
<comment type="function">
    <text evidence="8 9">Catalyzes the reversible transfer of the terminal phosphate of ATP to form a long-chain polyphosphate (polyP).</text>
</comment>
<dbReference type="CDD" id="cd09168">
    <property type="entry name" value="PLDc_PaPPK1_C2_like"/>
    <property type="match status" value="1"/>
</dbReference>
<evidence type="ECO:0000256" key="4">
    <source>
        <dbReference type="ARBA" id="ARBA00022741"/>
    </source>
</evidence>
<protein>
    <recommendedName>
        <fullName evidence="8 9">Polyphosphate kinase</fullName>
        <ecNumber evidence="8 9">2.7.4.1</ecNumber>
    </recommendedName>
    <alternativeName>
        <fullName evidence="8">ATP-polyphosphate phosphotransferase</fullName>
    </alternativeName>
    <alternativeName>
        <fullName evidence="8">Polyphosphoric acid kinase</fullName>
    </alternativeName>
</protein>
<feature type="binding site" evidence="8">
    <location>
        <position position="608"/>
    </location>
    <ligand>
        <name>ATP</name>
        <dbReference type="ChEBI" id="CHEBI:30616"/>
    </ligand>
</feature>
<dbReference type="NCBIfam" id="TIGR03705">
    <property type="entry name" value="poly_P_kin"/>
    <property type="match status" value="1"/>
</dbReference>
<dbReference type="GO" id="GO:0009358">
    <property type="term" value="C:polyphosphate kinase complex"/>
    <property type="evidence" value="ECO:0007669"/>
    <property type="project" value="InterPro"/>
</dbReference>
<dbReference type="AlphaFoldDB" id="A0A8J3MQP2"/>
<evidence type="ECO:0000259" key="13">
    <source>
        <dbReference type="Pfam" id="PF17941"/>
    </source>
</evidence>
<name>A0A8J3MQP2_9CHLR</name>
<feature type="domain" description="Polyphosphate kinase middle" evidence="10">
    <location>
        <begin position="135"/>
        <end position="321"/>
    </location>
</feature>
<dbReference type="GO" id="GO:0008976">
    <property type="term" value="F:polyphosphate kinase activity"/>
    <property type="evidence" value="ECO:0007669"/>
    <property type="project" value="UniProtKB-UniRule"/>
</dbReference>
<keyword evidence="4 8" id="KW-0547">Nucleotide-binding</keyword>
<dbReference type="InterPro" id="IPR036832">
    <property type="entry name" value="PPK_N_dom_sf"/>
</dbReference>
<organism evidence="14 15">
    <name type="scientific">Ktedonospora formicarum</name>
    <dbReference type="NCBI Taxonomy" id="2778364"/>
    <lineage>
        <taxon>Bacteria</taxon>
        <taxon>Bacillati</taxon>
        <taxon>Chloroflexota</taxon>
        <taxon>Ktedonobacteria</taxon>
        <taxon>Ktedonobacterales</taxon>
        <taxon>Ktedonobacteraceae</taxon>
        <taxon>Ktedonospora</taxon>
    </lineage>
</organism>
<comment type="PTM">
    <text evidence="8 9">An intermediate of this reaction is the autophosphorylated ppk in which a phosphate is covalently linked to a histidine residue through a N-P bond.</text>
</comment>
<dbReference type="GO" id="GO:0006799">
    <property type="term" value="P:polyphosphate biosynthetic process"/>
    <property type="evidence" value="ECO:0007669"/>
    <property type="project" value="UniProtKB-UniRule"/>
</dbReference>
<evidence type="ECO:0000259" key="10">
    <source>
        <dbReference type="Pfam" id="PF02503"/>
    </source>
</evidence>
<dbReference type="GO" id="GO:0005524">
    <property type="term" value="F:ATP binding"/>
    <property type="evidence" value="ECO:0007669"/>
    <property type="project" value="UniProtKB-KW"/>
</dbReference>
<dbReference type="Pfam" id="PF17941">
    <property type="entry name" value="PP_kinase_C_1"/>
    <property type="match status" value="1"/>
</dbReference>
<dbReference type="Pfam" id="PF13089">
    <property type="entry name" value="PP_kinase_N"/>
    <property type="match status" value="1"/>
</dbReference>
<dbReference type="Pfam" id="PF13090">
    <property type="entry name" value="PP_kinase_C"/>
    <property type="match status" value="1"/>
</dbReference>
<dbReference type="InterPro" id="IPR024953">
    <property type="entry name" value="PP_kinase_middle"/>
</dbReference>
<evidence type="ECO:0000256" key="5">
    <source>
        <dbReference type="ARBA" id="ARBA00022777"/>
    </source>
</evidence>
<feature type="domain" description="Polyphosphate kinase C-terminal" evidence="12">
    <location>
        <begin position="519"/>
        <end position="692"/>
    </location>
</feature>
<keyword evidence="15" id="KW-1185">Reference proteome</keyword>
<comment type="caution">
    <text evidence="14">The sequence shown here is derived from an EMBL/GenBank/DDBJ whole genome shotgun (WGS) entry which is preliminary data.</text>
</comment>
<dbReference type="InterPro" id="IPR025200">
    <property type="entry name" value="PPK_C_dom2"/>
</dbReference>
<gene>
    <name evidence="8 14" type="primary">ppk</name>
    <name evidence="14" type="ORF">KSX_23330</name>
</gene>
<evidence type="ECO:0000259" key="12">
    <source>
        <dbReference type="Pfam" id="PF13090"/>
    </source>
</evidence>
<feature type="binding site" evidence="8">
    <location>
        <position position="580"/>
    </location>
    <ligand>
        <name>ATP</name>
        <dbReference type="ChEBI" id="CHEBI:30616"/>
    </ligand>
</feature>
<feature type="binding site" evidence="8">
    <location>
        <position position="421"/>
    </location>
    <ligand>
        <name>Mg(2+)</name>
        <dbReference type="ChEBI" id="CHEBI:18420"/>
    </ligand>
</feature>
<dbReference type="NCBIfam" id="NF003921">
    <property type="entry name" value="PRK05443.2-2"/>
    <property type="match status" value="1"/>
</dbReference>
<feature type="domain" description="Polyphosphate kinase N-terminal" evidence="11">
    <location>
        <begin position="20"/>
        <end position="126"/>
    </location>
</feature>
<dbReference type="EC" id="2.7.4.1" evidence="8 9"/>
<evidence type="ECO:0000256" key="3">
    <source>
        <dbReference type="ARBA" id="ARBA00022723"/>
    </source>
</evidence>
<dbReference type="Proteomes" id="UP000612362">
    <property type="component" value="Unassembled WGS sequence"/>
</dbReference>
<proteinExistence type="inferred from homology"/>
<dbReference type="SUPFAM" id="SSF140356">
    <property type="entry name" value="PPK N-terminal domain-like"/>
    <property type="match status" value="1"/>
</dbReference>
<reference evidence="14" key="1">
    <citation type="submission" date="2020-10" db="EMBL/GenBank/DDBJ databases">
        <title>Taxonomic study of unclassified bacteria belonging to the class Ktedonobacteria.</title>
        <authorList>
            <person name="Yabe S."/>
            <person name="Wang C.M."/>
            <person name="Zheng Y."/>
            <person name="Sakai Y."/>
            <person name="Cavaletti L."/>
            <person name="Monciardini P."/>
            <person name="Donadio S."/>
        </authorList>
    </citation>
    <scope>NUCLEOTIDE SEQUENCE</scope>
    <source>
        <strain evidence="14">SOSP1-1</strain>
    </source>
</reference>
<dbReference type="Gene3D" id="3.30.870.10">
    <property type="entry name" value="Endonuclease Chain A"/>
    <property type="match status" value="2"/>
</dbReference>
<evidence type="ECO:0000256" key="6">
    <source>
        <dbReference type="ARBA" id="ARBA00022840"/>
    </source>
</evidence>
<dbReference type="Pfam" id="PF02503">
    <property type="entry name" value="PP_kinase"/>
    <property type="match status" value="1"/>
</dbReference>
<evidence type="ECO:0000256" key="2">
    <source>
        <dbReference type="ARBA" id="ARBA00022679"/>
    </source>
</evidence>
<dbReference type="FunFam" id="3.30.870.10:FF:000001">
    <property type="entry name" value="Polyphosphate kinase"/>
    <property type="match status" value="1"/>
</dbReference>
<sequence>MSQTTSSASNSPDTIQPDLYINRELSWVEFNRRVFEEAKDTRHPLLERVKFISIFENNLDEFIMIRLAGLKDQIASRAAPRSPDGRTAAQQLAEVRRKLAPLVQEVRQYWRHTLLPLLADQHIHILDYEQLDEPQRENLRAYFEREVFPVLTPLAVDSVHPFPHISNLSLNLAVVLTDALHEEELFARVKIPPTLPRLVPVPLTIDGPEQTEQPYAVFVWMEQLIAAHLSMLFPGFDVWESYPFRVLRDADIELQEDDASDLIEVIEQEVRERRFGMVVDLAVNPAMPQRIRQLLIDNLEITPNDVSTIDGTLGMGDVIELRNLDRPELKDISFTPRIPGFVRRGPDLFTTIRNHDVLLHHPYDSFSTVVDFINAAADDRDVLAIKQTLYRVGPNSPVVQALLRAAENGKQVAVLVELKARFDEENNIVWARELERAGVHVVYGLKGLKTHSKLALVVRKEGQSLRRYVHLGTGNYNATTARIYEDLGLFTSHPEICDDATMLFNSLTGYSRQYRYRQLLVAPLGLRRHFVELIEREIRLHGEFGNGRLIFKFNSLTDPEMIQRLYKASQAGVQIDLIIRGICCLRPNLPGISENIRVRSLVGRFLEHSRIYYFGNNGNPEVLVGSADLMQRNLNNRVEVLFPIERHYMRDAVYENLLCPILADNVNAHILDADGTYKHVQIQNDAQPMDSQSWFINHPLFDLADEDEGPDQTISAIPSSV</sequence>
<dbReference type="NCBIfam" id="NF003918">
    <property type="entry name" value="PRK05443.1-2"/>
    <property type="match status" value="1"/>
</dbReference>
<dbReference type="SUPFAM" id="SSF143724">
    <property type="entry name" value="PHP14-like"/>
    <property type="match status" value="1"/>
</dbReference>
<keyword evidence="6 8" id="KW-0067">ATP-binding</keyword>
<evidence type="ECO:0000256" key="1">
    <source>
        <dbReference type="ARBA" id="ARBA00022553"/>
    </source>
</evidence>
<dbReference type="CDD" id="cd09165">
    <property type="entry name" value="PLDc_PaPPK1_C1_like"/>
    <property type="match status" value="1"/>
</dbReference>
<feature type="binding site" evidence="8">
    <location>
        <position position="58"/>
    </location>
    <ligand>
        <name>ATP</name>
        <dbReference type="ChEBI" id="CHEBI:30616"/>
    </ligand>
</feature>
<evidence type="ECO:0000256" key="9">
    <source>
        <dbReference type="RuleBase" id="RU003800"/>
    </source>
</evidence>
<keyword evidence="3 8" id="KW-0479">Metal-binding</keyword>
<accession>A0A8J3MQP2</accession>
<evidence type="ECO:0000313" key="14">
    <source>
        <dbReference type="EMBL" id="GHO44170.1"/>
    </source>
</evidence>
<comment type="cofactor">
    <cofactor evidence="8">
        <name>Mg(2+)</name>
        <dbReference type="ChEBI" id="CHEBI:18420"/>
    </cofactor>
</comment>
<dbReference type="NCBIfam" id="NF003917">
    <property type="entry name" value="PRK05443.1-1"/>
    <property type="match status" value="1"/>
</dbReference>
<keyword evidence="2 8" id="KW-0808">Transferase</keyword>
<dbReference type="InterPro" id="IPR025198">
    <property type="entry name" value="PPK_N_dom"/>
</dbReference>
<feature type="domain" description="Polyphosphate kinase C-terminal" evidence="13">
    <location>
        <begin position="348"/>
        <end position="512"/>
    </location>
</feature>
<dbReference type="InterPro" id="IPR041108">
    <property type="entry name" value="PP_kinase_C_1"/>
</dbReference>
<dbReference type="RefSeq" id="WP_220193585.1">
    <property type="nucleotide sequence ID" value="NZ_BNJF01000001.1"/>
</dbReference>
<dbReference type="PANTHER" id="PTHR30218">
    <property type="entry name" value="POLYPHOSPHATE KINASE"/>
    <property type="match status" value="1"/>
</dbReference>
<dbReference type="HAMAP" id="MF_00347">
    <property type="entry name" value="Polyphosphate_kinase"/>
    <property type="match status" value="1"/>
</dbReference>
<keyword evidence="7 8" id="KW-0460">Magnesium</keyword>
<dbReference type="PIRSF" id="PIRSF015589">
    <property type="entry name" value="PP_kinase"/>
    <property type="match status" value="1"/>
</dbReference>
<dbReference type="InterPro" id="IPR003414">
    <property type="entry name" value="PP_kinase"/>
</dbReference>
<feature type="active site" description="Phosphohistidine intermediate" evidence="8">
    <location>
        <position position="451"/>
    </location>
</feature>
<feature type="binding site" evidence="8">
    <location>
        <position position="484"/>
    </location>
    <ligand>
        <name>ATP</name>
        <dbReference type="ChEBI" id="CHEBI:30616"/>
    </ligand>
</feature>
<keyword evidence="1 8" id="KW-0597">Phosphoprotein</keyword>
<dbReference type="Gene3D" id="1.20.58.310">
    <property type="entry name" value="Polyphosphate kinase N-terminal domain"/>
    <property type="match status" value="1"/>
</dbReference>
<dbReference type="SUPFAM" id="SSF56024">
    <property type="entry name" value="Phospholipase D/nuclease"/>
    <property type="match status" value="2"/>
</dbReference>
<evidence type="ECO:0000256" key="7">
    <source>
        <dbReference type="ARBA" id="ARBA00022842"/>
    </source>
</evidence>
<dbReference type="PANTHER" id="PTHR30218:SF0">
    <property type="entry name" value="POLYPHOSPHATE KINASE"/>
    <property type="match status" value="1"/>
</dbReference>